<sequence>MSDIRKKKLKLLVTEDEAINRMYITTILERNGWDIHEASDGQEAIDSIKKNDYDAVLMDISMPRLNGIDATIQIREEETGGQHLPIIALTAHAFPSDRKKFLDAGMDDVVVKPLNEETLIEVISKYVD</sequence>
<protein>
    <submittedName>
        <fullName evidence="5">Response regulator</fullName>
    </submittedName>
</protein>
<gene>
    <name evidence="5" type="ORF">PQJ61_09000</name>
</gene>
<dbReference type="GO" id="GO:0000160">
    <property type="term" value="P:phosphorelay signal transduction system"/>
    <property type="evidence" value="ECO:0007669"/>
    <property type="project" value="UniProtKB-KW"/>
</dbReference>
<dbReference type="PANTHER" id="PTHR45339:SF1">
    <property type="entry name" value="HYBRID SIGNAL TRANSDUCTION HISTIDINE KINASE J"/>
    <property type="match status" value="1"/>
</dbReference>
<dbReference type="PANTHER" id="PTHR45339">
    <property type="entry name" value="HYBRID SIGNAL TRANSDUCTION HISTIDINE KINASE J"/>
    <property type="match status" value="1"/>
</dbReference>
<dbReference type="InterPro" id="IPR001789">
    <property type="entry name" value="Sig_transdc_resp-reg_receiver"/>
</dbReference>
<dbReference type="Gene3D" id="3.40.50.2300">
    <property type="match status" value="1"/>
</dbReference>
<evidence type="ECO:0000259" key="4">
    <source>
        <dbReference type="PROSITE" id="PS50110"/>
    </source>
</evidence>
<dbReference type="SMART" id="SM00448">
    <property type="entry name" value="REC"/>
    <property type="match status" value="1"/>
</dbReference>
<keyword evidence="2" id="KW-0902">Two-component regulatory system</keyword>
<dbReference type="CDD" id="cd17546">
    <property type="entry name" value="REC_hyHK_CKI1_RcsC-like"/>
    <property type="match status" value="1"/>
</dbReference>
<dbReference type="EMBL" id="JAQQAL010000018">
    <property type="protein sequence ID" value="MDC7226887.1"/>
    <property type="molecule type" value="Genomic_DNA"/>
</dbReference>
<comment type="caution">
    <text evidence="5">The sequence shown here is derived from an EMBL/GenBank/DDBJ whole genome shotgun (WGS) entry which is preliminary data.</text>
</comment>
<evidence type="ECO:0000313" key="5">
    <source>
        <dbReference type="EMBL" id="MDC7226887.1"/>
    </source>
</evidence>
<name>A0AAJ1IF91_9SPIO</name>
<dbReference type="Proteomes" id="UP001221217">
    <property type="component" value="Unassembled WGS sequence"/>
</dbReference>
<keyword evidence="1 3" id="KW-0597">Phosphoprotein</keyword>
<proteinExistence type="predicted"/>
<dbReference type="SUPFAM" id="SSF52172">
    <property type="entry name" value="CheY-like"/>
    <property type="match status" value="1"/>
</dbReference>
<feature type="modified residue" description="4-aspartylphosphate" evidence="3">
    <location>
        <position position="59"/>
    </location>
</feature>
<feature type="domain" description="Response regulatory" evidence="4">
    <location>
        <begin position="10"/>
        <end position="127"/>
    </location>
</feature>
<accession>A0AAJ1IF91</accession>
<dbReference type="Pfam" id="PF00072">
    <property type="entry name" value="Response_reg"/>
    <property type="match status" value="1"/>
</dbReference>
<evidence type="ECO:0000313" key="6">
    <source>
        <dbReference type="Proteomes" id="UP001221217"/>
    </source>
</evidence>
<dbReference type="AlphaFoldDB" id="A0AAJ1IF91"/>
<evidence type="ECO:0000256" key="3">
    <source>
        <dbReference type="PROSITE-ProRule" id="PRU00169"/>
    </source>
</evidence>
<evidence type="ECO:0000256" key="1">
    <source>
        <dbReference type="ARBA" id="ARBA00022553"/>
    </source>
</evidence>
<organism evidence="5 6">
    <name type="scientific">Candidatus Thalassospirochaeta sargassi</name>
    <dbReference type="NCBI Taxonomy" id="3119039"/>
    <lineage>
        <taxon>Bacteria</taxon>
        <taxon>Pseudomonadati</taxon>
        <taxon>Spirochaetota</taxon>
        <taxon>Spirochaetia</taxon>
        <taxon>Spirochaetales</taxon>
        <taxon>Spirochaetaceae</taxon>
        <taxon>Candidatus Thalassospirochaeta</taxon>
    </lineage>
</organism>
<dbReference type="PROSITE" id="PS50110">
    <property type="entry name" value="RESPONSE_REGULATORY"/>
    <property type="match status" value="1"/>
</dbReference>
<reference evidence="5 6" key="1">
    <citation type="submission" date="2022-12" db="EMBL/GenBank/DDBJ databases">
        <title>Metagenome assembled genome from gulf of manar.</title>
        <authorList>
            <person name="Kohli P."/>
            <person name="Pk S."/>
            <person name="Venkata Ramana C."/>
            <person name="Sasikala C."/>
        </authorList>
    </citation>
    <scope>NUCLEOTIDE SEQUENCE [LARGE SCALE GENOMIC DNA]</scope>
    <source>
        <strain evidence="5">JB008</strain>
    </source>
</reference>
<dbReference type="InterPro" id="IPR011006">
    <property type="entry name" value="CheY-like_superfamily"/>
</dbReference>
<evidence type="ECO:0000256" key="2">
    <source>
        <dbReference type="ARBA" id="ARBA00023012"/>
    </source>
</evidence>